<reference evidence="2 3" key="1">
    <citation type="submission" date="2024-02" db="EMBL/GenBank/DDBJ databases">
        <authorList>
            <person name="Chen Y."/>
            <person name="Shah S."/>
            <person name="Dougan E. K."/>
            <person name="Thang M."/>
            <person name="Chan C."/>
        </authorList>
    </citation>
    <scope>NUCLEOTIDE SEQUENCE [LARGE SCALE GENOMIC DNA]</scope>
</reference>
<feature type="transmembrane region" description="Helical" evidence="1">
    <location>
        <begin position="47"/>
        <end position="72"/>
    </location>
</feature>
<evidence type="ECO:0000313" key="3">
    <source>
        <dbReference type="Proteomes" id="UP001642464"/>
    </source>
</evidence>
<evidence type="ECO:0000256" key="1">
    <source>
        <dbReference type="SAM" id="Phobius"/>
    </source>
</evidence>
<accession>A0ABP0RUM7</accession>
<dbReference type="Gene3D" id="3.30.70.330">
    <property type="match status" value="2"/>
</dbReference>
<feature type="transmembrane region" description="Helical" evidence="1">
    <location>
        <begin position="194"/>
        <end position="215"/>
    </location>
</feature>
<feature type="transmembrane region" description="Helical" evidence="1">
    <location>
        <begin position="102"/>
        <end position="122"/>
    </location>
</feature>
<gene>
    <name evidence="2" type="ORF">SCF082_LOCUS48707</name>
</gene>
<evidence type="ECO:0000313" key="2">
    <source>
        <dbReference type="EMBL" id="CAK9104354.1"/>
    </source>
</evidence>
<dbReference type="EMBL" id="CAXAMM010042351">
    <property type="protein sequence ID" value="CAK9104354.1"/>
    <property type="molecule type" value="Genomic_DNA"/>
</dbReference>
<feature type="transmembrane region" description="Helical" evidence="1">
    <location>
        <begin position="157"/>
        <end position="187"/>
    </location>
</feature>
<keyword evidence="1" id="KW-1133">Transmembrane helix</keyword>
<dbReference type="InterPro" id="IPR035979">
    <property type="entry name" value="RBD_domain_sf"/>
</dbReference>
<feature type="transmembrane region" description="Helical" evidence="1">
    <location>
        <begin position="227"/>
        <end position="246"/>
    </location>
</feature>
<keyword evidence="3" id="KW-1185">Reference proteome</keyword>
<dbReference type="PANTHER" id="PTHR12242">
    <property type="entry name" value="OS02G0130600 PROTEIN-RELATED"/>
    <property type="match status" value="1"/>
</dbReference>
<dbReference type="InterPro" id="IPR012677">
    <property type="entry name" value="Nucleotide-bd_a/b_plait_sf"/>
</dbReference>
<feature type="transmembrane region" description="Helical" evidence="1">
    <location>
        <begin position="258"/>
        <end position="282"/>
    </location>
</feature>
<proteinExistence type="predicted"/>
<dbReference type="Proteomes" id="UP001642464">
    <property type="component" value="Unassembled WGS sequence"/>
</dbReference>
<dbReference type="SUPFAM" id="SSF54928">
    <property type="entry name" value="RNA-binding domain, RBD"/>
    <property type="match status" value="1"/>
</dbReference>
<protein>
    <submittedName>
        <fullName evidence="2">Kinesin-like protein KIF9</fullName>
    </submittedName>
</protein>
<sequence length="423" mass="48772">MALYAALDDHKELSATNLAEGVREVSGDLGELEPSEPSLVRGRYYGVLYGFWPTFVWTLLILGGLVGLNVFWADEGTLGFSQLDPRTAVESSTLLPNARALLLFRVVCLLLTSIPCGLSVVIYRQKRKEAGEPLVLGGLEILLIFCTLWTWCLKTFYFFLATIVSALYVYCGWVPPFWVTASLWVIFDMAFGMAWLVFWAVWVFLMPFSFLAGQMAVFKEMLTPLPFYYHNANVLLMTLELMFSRWTMNEEHCIFPVYFAYSYLYFNWYLYSKMGVWIYFFLDYNRPAMASDGYQFLCNSLPPTDSQLLLLRKELKDHFRPMGEVSFCTIHGASRTARVSFLDAKHAASAVKDLSRSYIDGYNREIKVTYPYHRCQTEVRVSCLDKEVTEEELRKHFEKAGSVDEVEFITEEVPPEFKEHIIL</sequence>
<organism evidence="2 3">
    <name type="scientific">Durusdinium trenchii</name>
    <dbReference type="NCBI Taxonomy" id="1381693"/>
    <lineage>
        <taxon>Eukaryota</taxon>
        <taxon>Sar</taxon>
        <taxon>Alveolata</taxon>
        <taxon>Dinophyceae</taxon>
        <taxon>Suessiales</taxon>
        <taxon>Symbiodiniaceae</taxon>
        <taxon>Durusdinium</taxon>
    </lineage>
</organism>
<name>A0ABP0RUM7_9DINO</name>
<feature type="transmembrane region" description="Helical" evidence="1">
    <location>
        <begin position="134"/>
        <end position="151"/>
    </location>
</feature>
<keyword evidence="1" id="KW-0472">Membrane</keyword>
<dbReference type="CDD" id="cd00590">
    <property type="entry name" value="RRM_SF"/>
    <property type="match status" value="2"/>
</dbReference>
<keyword evidence="1" id="KW-0812">Transmembrane</keyword>
<comment type="caution">
    <text evidence="2">The sequence shown here is derived from an EMBL/GenBank/DDBJ whole genome shotgun (WGS) entry which is preliminary data.</text>
</comment>